<dbReference type="PANTHER" id="PTHR37366:SF1">
    <property type="entry name" value="SPERM ACROSOME MEMBRANE-ASSOCIATED PROTEIN 6"/>
    <property type="match status" value="1"/>
</dbReference>
<keyword evidence="1" id="KW-0472">Membrane</keyword>
<evidence type="ECO:0000313" key="3">
    <source>
        <dbReference type="Proteomes" id="UP001652642"/>
    </source>
</evidence>
<keyword evidence="1" id="KW-1133">Transmembrane helix</keyword>
<dbReference type="InterPro" id="IPR007110">
    <property type="entry name" value="Ig-like_dom"/>
</dbReference>
<organism evidence="3 4">
    <name type="scientific">Pogona vitticeps</name>
    <name type="common">central bearded dragon</name>
    <dbReference type="NCBI Taxonomy" id="103695"/>
    <lineage>
        <taxon>Eukaryota</taxon>
        <taxon>Metazoa</taxon>
        <taxon>Chordata</taxon>
        <taxon>Craniata</taxon>
        <taxon>Vertebrata</taxon>
        <taxon>Euteleostomi</taxon>
        <taxon>Lepidosauria</taxon>
        <taxon>Squamata</taxon>
        <taxon>Bifurcata</taxon>
        <taxon>Unidentata</taxon>
        <taxon>Episquamata</taxon>
        <taxon>Toxicofera</taxon>
        <taxon>Iguania</taxon>
        <taxon>Acrodonta</taxon>
        <taxon>Agamidae</taxon>
        <taxon>Amphibolurinae</taxon>
        <taxon>Pogona</taxon>
    </lineage>
</organism>
<evidence type="ECO:0000259" key="2">
    <source>
        <dbReference type="PROSITE" id="PS50835"/>
    </source>
</evidence>
<dbReference type="GeneID" id="110086511"/>
<sequence>MTSQTTSFLDSDSMPRASWTLSGVMRARYPLLLWLASPAAACLFCFSDAKRRLRVCQYFLGHQSEQHGACLETLRASFQPYDTTEVDVTEIEKLKDIFTRSIFFLEEKGMAKVPYRQAFSEAVGWVKKEVGQLKAAPACIPPCGFQIEARHYRCSSCSFEDCPLPIDCPIQDLHKNEGDVTLLSCEVAFQAPSDRTFRWKFAKDVRTDDLFLFHDLNFGITPSLIIRPTQGSHKGTFVCQMAEEDDVLIRKYFYLNVTEKRLGLEKELQEMFKAILNPPPQAGPDEVEKNKPTFQEMLSEPNALSNKNVILIMIGIALSSMLVTMVGMTIYQWATGIKS</sequence>
<dbReference type="Proteomes" id="UP001652642">
    <property type="component" value="Chromosome 9"/>
</dbReference>
<dbReference type="RefSeq" id="XP_072835627.1">
    <property type="nucleotide sequence ID" value="XM_072979526.1"/>
</dbReference>
<feature type="transmembrane region" description="Helical" evidence="1">
    <location>
        <begin position="27"/>
        <end position="46"/>
    </location>
</feature>
<protein>
    <submittedName>
        <fullName evidence="4">Sperm acrosome membrane-associated protein 6 isoform X1</fullName>
    </submittedName>
</protein>
<feature type="transmembrane region" description="Helical" evidence="1">
    <location>
        <begin position="309"/>
        <end position="334"/>
    </location>
</feature>
<evidence type="ECO:0000256" key="1">
    <source>
        <dbReference type="SAM" id="Phobius"/>
    </source>
</evidence>
<feature type="domain" description="Ig-like" evidence="2">
    <location>
        <begin position="163"/>
        <end position="250"/>
    </location>
</feature>
<dbReference type="SUPFAM" id="SSF48726">
    <property type="entry name" value="Immunoglobulin"/>
    <property type="match status" value="1"/>
</dbReference>
<dbReference type="PANTHER" id="PTHR37366">
    <property type="entry name" value="SPERM ACROSOME MEMBRANE-ASSOCIATED PROTEIN 6"/>
    <property type="match status" value="1"/>
</dbReference>
<keyword evidence="3" id="KW-1185">Reference proteome</keyword>
<dbReference type="InterPro" id="IPR034549">
    <property type="entry name" value="SPACA6"/>
</dbReference>
<dbReference type="PROSITE" id="PS50835">
    <property type="entry name" value="IG_LIKE"/>
    <property type="match status" value="1"/>
</dbReference>
<gene>
    <name evidence="4" type="primary">SPACA6</name>
</gene>
<dbReference type="InterPro" id="IPR036179">
    <property type="entry name" value="Ig-like_dom_sf"/>
</dbReference>
<name>A0ABM5ER58_9SAUR</name>
<reference evidence="4" key="1">
    <citation type="submission" date="2025-08" db="UniProtKB">
        <authorList>
            <consortium name="RefSeq"/>
        </authorList>
    </citation>
    <scope>IDENTIFICATION</scope>
</reference>
<evidence type="ECO:0000313" key="4">
    <source>
        <dbReference type="RefSeq" id="XP_072835627.1"/>
    </source>
</evidence>
<keyword evidence="1" id="KW-0812">Transmembrane</keyword>
<proteinExistence type="predicted"/>
<accession>A0ABM5ER58</accession>